<reference evidence="1" key="1">
    <citation type="submission" date="2020-10" db="EMBL/GenBank/DDBJ databases">
        <title>Oat RNA viromes in six different regions in korea.</title>
        <authorList>
            <person name="Jeong R.D."/>
            <person name="Kim N.K."/>
        </authorList>
    </citation>
    <scope>NUCLEOTIDE SEQUENCE</scope>
    <source>
        <strain evidence="1">JE</strain>
    </source>
</reference>
<proteinExistence type="predicted"/>
<dbReference type="EMBL" id="LC592174">
    <property type="protein sequence ID" value="BCP56465.1"/>
    <property type="molecule type" value="Genomic_RNA"/>
</dbReference>
<dbReference type="InterPro" id="IPR009426">
    <property type="entry name" value="BYDV_Gp6"/>
</dbReference>
<sequence length="40" mass="4270">MDDLRVIALCALSSTILFTIALVSSWCVSCCKFIDAACSV</sequence>
<gene>
    <name evidence="1" type="primary">P6</name>
</gene>
<protein>
    <submittedName>
        <fullName evidence="1">ORF6</fullName>
    </submittedName>
</protein>
<name>A0A7R7YHB2_9TOMB</name>
<dbReference type="Pfam" id="PF06380">
    <property type="entry name" value="DUF1072"/>
    <property type="match status" value="1"/>
</dbReference>
<organism evidence="1">
    <name type="scientific">Barley yellow dwarf virus-PAS</name>
    <dbReference type="NCBI Taxonomy" id="2169985"/>
    <lineage>
        <taxon>Viruses</taxon>
        <taxon>Riboviria</taxon>
        <taxon>Orthornavirae</taxon>
        <taxon>Kitrinoviricota</taxon>
        <taxon>Tolucaviricetes</taxon>
        <taxon>Tolivirales</taxon>
        <taxon>Tombusviridae</taxon>
        <taxon>Regressovirinae</taxon>
        <taxon>Luteovirus</taxon>
        <taxon>Luteovirus pashordei</taxon>
    </lineage>
</organism>
<accession>A0A7R7YHB2</accession>
<evidence type="ECO:0000313" key="1">
    <source>
        <dbReference type="EMBL" id="BCP56465.1"/>
    </source>
</evidence>